<evidence type="ECO:0000256" key="1">
    <source>
        <dbReference type="SAM" id="Coils"/>
    </source>
</evidence>
<sequence length="425" mass="47860">MGVIGQVWWLNLLLAGLTGLVLGQLFQALRERQARLAEIDAVHRRCWAEQDRWLEEHMQQSEAAETDRLDALARVQVLGQSCDEALQALARSQADRDSLDAEVAWLRDDAVRADQALRALTEARDEGLQTIERLRREMDGARAGHCQAEQALCQQMLALERQMGGERAAHRREVQALRVQCDELSELLAAVRADLLVAQMKPAPERQALQVDAEAHRQVCQARDALRDEVSKLLDLLDQSDTAQAALQHRANVLEQQMAIGQRQLEELRQGLPREPVRLPLMRPVAQAALTTFTTAVPAANVVLPGQASPSGGREPRPFERQPDSPAPDNLQRIKGVGPSNQVWLNRCGVWYLWQIAGWKADEQQWVAGHLPRFGRRIYRENWVAQAKALLDEQRRERRVFPAQLPPGVPDRRVNAPAERERVAA</sequence>
<organism evidence="4 5">
    <name type="scientific">Sphaerotilus montanus</name>
    <dbReference type="NCBI Taxonomy" id="522889"/>
    <lineage>
        <taxon>Bacteria</taxon>
        <taxon>Pseudomonadati</taxon>
        <taxon>Pseudomonadota</taxon>
        <taxon>Betaproteobacteria</taxon>
        <taxon>Burkholderiales</taxon>
        <taxon>Sphaerotilaceae</taxon>
        <taxon>Sphaerotilus</taxon>
    </lineage>
</organism>
<keyword evidence="1" id="KW-0175">Coiled coil</keyword>
<feature type="compositionally biased region" description="Basic and acidic residues" evidence="2">
    <location>
        <begin position="410"/>
        <end position="425"/>
    </location>
</feature>
<keyword evidence="3" id="KW-0472">Membrane</keyword>
<protein>
    <submittedName>
        <fullName evidence="4">Putative flap endonuclease-1-like 5' DNA nuclease</fullName>
    </submittedName>
</protein>
<dbReference type="Proteomes" id="UP000518288">
    <property type="component" value="Unassembled WGS sequence"/>
</dbReference>
<evidence type="ECO:0000313" key="4">
    <source>
        <dbReference type="EMBL" id="NYG31378.1"/>
    </source>
</evidence>
<keyword evidence="5" id="KW-1185">Reference proteome</keyword>
<evidence type="ECO:0000313" key="5">
    <source>
        <dbReference type="Proteomes" id="UP000518288"/>
    </source>
</evidence>
<feature type="coiled-coil region" evidence="1">
    <location>
        <begin position="82"/>
        <end position="137"/>
    </location>
</feature>
<feature type="region of interest" description="Disordered" evidence="2">
    <location>
        <begin position="304"/>
        <end position="336"/>
    </location>
</feature>
<dbReference type="GO" id="GO:0004519">
    <property type="term" value="F:endonuclease activity"/>
    <property type="evidence" value="ECO:0007669"/>
    <property type="project" value="UniProtKB-KW"/>
</dbReference>
<feature type="compositionally biased region" description="Basic and acidic residues" evidence="2">
    <location>
        <begin position="314"/>
        <end position="323"/>
    </location>
</feature>
<reference evidence="4 5" key="1">
    <citation type="submission" date="2020-07" db="EMBL/GenBank/DDBJ databases">
        <title>Genomic Encyclopedia of Archaeal and Bacterial Type Strains, Phase II (KMG-II): from individual species to whole genera.</title>
        <authorList>
            <person name="Goeker M."/>
        </authorList>
    </citation>
    <scope>NUCLEOTIDE SEQUENCE [LARGE SCALE GENOMIC DNA]</scope>
    <source>
        <strain evidence="4 5">DSM 21226</strain>
    </source>
</reference>
<keyword evidence="4" id="KW-0540">Nuclease</keyword>
<keyword evidence="3" id="KW-0812">Transmembrane</keyword>
<proteinExistence type="predicted"/>
<accession>A0A7Y9U3Y7</accession>
<feature type="coiled-coil region" evidence="1">
    <location>
        <begin position="167"/>
        <end position="194"/>
    </location>
</feature>
<feature type="transmembrane region" description="Helical" evidence="3">
    <location>
        <begin position="6"/>
        <end position="26"/>
    </location>
</feature>
<dbReference type="EMBL" id="JACCFH010000001">
    <property type="protein sequence ID" value="NYG31378.1"/>
    <property type="molecule type" value="Genomic_DNA"/>
</dbReference>
<dbReference type="AlphaFoldDB" id="A0A7Y9U3Y7"/>
<feature type="region of interest" description="Disordered" evidence="2">
    <location>
        <begin position="402"/>
        <end position="425"/>
    </location>
</feature>
<comment type="caution">
    <text evidence="4">The sequence shown here is derived from an EMBL/GenBank/DDBJ whole genome shotgun (WGS) entry which is preliminary data.</text>
</comment>
<keyword evidence="4" id="KW-0255">Endonuclease</keyword>
<evidence type="ECO:0000256" key="3">
    <source>
        <dbReference type="SAM" id="Phobius"/>
    </source>
</evidence>
<evidence type="ECO:0000256" key="2">
    <source>
        <dbReference type="SAM" id="MobiDB-lite"/>
    </source>
</evidence>
<keyword evidence="4" id="KW-0378">Hydrolase</keyword>
<dbReference type="RefSeq" id="WP_179632376.1">
    <property type="nucleotide sequence ID" value="NZ_CAXYYM010000075.1"/>
</dbReference>
<gene>
    <name evidence="4" type="ORF">BDD16_000364</name>
</gene>
<name>A0A7Y9U3Y7_9BURK</name>
<keyword evidence="3" id="KW-1133">Transmembrane helix</keyword>